<dbReference type="EMBL" id="CP117880">
    <property type="protein sequence ID" value="WDF70572.1"/>
    <property type="molecule type" value="Genomic_DNA"/>
</dbReference>
<evidence type="ECO:0000313" key="2">
    <source>
        <dbReference type="Proteomes" id="UP001221558"/>
    </source>
</evidence>
<reference evidence="1 2" key="1">
    <citation type="submission" date="2023-02" db="EMBL/GenBank/DDBJ databases">
        <title>Genome sequence of Sphingobacterium sp. KACC 22765.</title>
        <authorList>
            <person name="Kim S."/>
            <person name="Heo J."/>
            <person name="Kwon S.-W."/>
        </authorList>
    </citation>
    <scope>NUCLEOTIDE SEQUENCE [LARGE SCALE GENOMIC DNA]</scope>
    <source>
        <strain evidence="1 2">KACC 22765</strain>
    </source>
</reference>
<proteinExistence type="predicted"/>
<keyword evidence="2" id="KW-1185">Reference proteome</keyword>
<protein>
    <submittedName>
        <fullName evidence="1">Uncharacterized protein</fullName>
    </submittedName>
</protein>
<evidence type="ECO:0000313" key="1">
    <source>
        <dbReference type="EMBL" id="WDF70572.1"/>
    </source>
</evidence>
<organism evidence="1 2">
    <name type="scientific">Sphingobacterium oryzagri</name>
    <dbReference type="NCBI Taxonomy" id="3025669"/>
    <lineage>
        <taxon>Bacteria</taxon>
        <taxon>Pseudomonadati</taxon>
        <taxon>Bacteroidota</taxon>
        <taxon>Sphingobacteriia</taxon>
        <taxon>Sphingobacteriales</taxon>
        <taxon>Sphingobacteriaceae</taxon>
        <taxon>Sphingobacterium</taxon>
    </lineage>
</organism>
<sequence length="206" mass="23868">MSLLIKLSKIFEEDQRSPSEILALYGRTLTLKMIGVLNSMLQRGLNELPQQVVSWFGHEGHLGQQVMQQIFAGNRDEINSGHKLLLVNHYANLRMNIVTMGLDEIDENTPIDVDQSHLDLFKAYLKLNELFLEKQDVIGNTIPEKYAGMKRATRFSTASLISFYDFSYINQFIAAIQLVKAMYCLEFIEQYNPELYQLYLESKMRF</sequence>
<dbReference type="Proteomes" id="UP001221558">
    <property type="component" value="Chromosome"/>
</dbReference>
<name>A0ABY7WPC0_9SPHI</name>
<accession>A0ABY7WPC0</accession>
<gene>
    <name evidence="1" type="ORF">PQ465_09395</name>
</gene>
<dbReference type="RefSeq" id="WP_274269278.1">
    <property type="nucleotide sequence ID" value="NZ_CP117880.1"/>
</dbReference>